<organism evidence="2 3">
    <name type="scientific">Acetobacter garciniae</name>
    <dbReference type="NCBI Taxonomy" id="2817435"/>
    <lineage>
        <taxon>Bacteria</taxon>
        <taxon>Pseudomonadati</taxon>
        <taxon>Pseudomonadota</taxon>
        <taxon>Alphaproteobacteria</taxon>
        <taxon>Acetobacterales</taxon>
        <taxon>Acetobacteraceae</taxon>
        <taxon>Acetobacter</taxon>
    </lineage>
</organism>
<dbReference type="EMBL" id="JAFVMH010000003">
    <property type="protein sequence ID" value="MBO1325134.1"/>
    <property type="molecule type" value="Genomic_DNA"/>
</dbReference>
<dbReference type="SUPFAM" id="SSF55729">
    <property type="entry name" value="Acyl-CoA N-acyltransferases (Nat)"/>
    <property type="match status" value="1"/>
</dbReference>
<dbReference type="InterPro" id="IPR038740">
    <property type="entry name" value="BioF2-like_GNAT_dom"/>
</dbReference>
<evidence type="ECO:0000313" key="3">
    <source>
        <dbReference type="Proteomes" id="UP000664073"/>
    </source>
</evidence>
<evidence type="ECO:0000259" key="1">
    <source>
        <dbReference type="Pfam" id="PF13480"/>
    </source>
</evidence>
<dbReference type="InterPro" id="IPR016181">
    <property type="entry name" value="Acyl_CoA_acyltransferase"/>
</dbReference>
<sequence>MDNSVFARSLPLLAPGPVCGPTQLVPHDSAPSKPDPFSESWWWDAATRGRYDMIEVRRDGNMRLALPVYKLKKHGLMTIAMPPYTRTLRPDLTLPPSGPFKRRRNIRMLVGELVERLPQYDNLRLLLDPEDETPFGFSLAGLQIRQKFTFRLAAGFSLDRTLRDCDQKSRNLIRSAGRRLEVTQDIGLSNFIALSRVERGASGNTHQFTVLERIFEQCARRGQGTTLSAWDGRKCVASVIMVWGSHTAYFWQSTRDRQSGICGANLLLLWKCIEIAHARNLIFDFDSYHSVETAKMVSSFGCPPIARPEINGRSLAWHVATTSKAIARRALSRDLDWHAW</sequence>
<comment type="caution">
    <text evidence="2">The sequence shown here is derived from an EMBL/GenBank/DDBJ whole genome shotgun (WGS) entry which is preliminary data.</text>
</comment>
<evidence type="ECO:0000313" key="2">
    <source>
        <dbReference type="EMBL" id="MBO1325134.1"/>
    </source>
</evidence>
<reference evidence="2" key="1">
    <citation type="submission" date="2021-03" db="EMBL/GenBank/DDBJ databases">
        <title>The complete genome sequence of Acetobacter sp. TBRC 12339.</title>
        <authorList>
            <person name="Charoenyingcharoen P."/>
            <person name="Yukphan P."/>
        </authorList>
    </citation>
    <scope>NUCLEOTIDE SEQUENCE</scope>
    <source>
        <strain evidence="2">TBRC 12339</strain>
    </source>
</reference>
<gene>
    <name evidence="2" type="ORF">J2D77_08225</name>
</gene>
<dbReference type="AlphaFoldDB" id="A0A939KQA8"/>
<keyword evidence="3" id="KW-1185">Reference proteome</keyword>
<accession>A0A939KQA8</accession>
<dbReference type="Pfam" id="PF13480">
    <property type="entry name" value="Acetyltransf_6"/>
    <property type="match status" value="1"/>
</dbReference>
<dbReference type="Proteomes" id="UP000664073">
    <property type="component" value="Unassembled WGS sequence"/>
</dbReference>
<proteinExistence type="predicted"/>
<dbReference type="RefSeq" id="WP_207845801.1">
    <property type="nucleotide sequence ID" value="NZ_JAFVMH010000003.1"/>
</dbReference>
<name>A0A939KQA8_9PROT</name>
<dbReference type="Gene3D" id="3.40.630.30">
    <property type="match status" value="1"/>
</dbReference>
<protein>
    <submittedName>
        <fullName evidence="2">GNAT family N-acetyltransferase</fullName>
    </submittedName>
</protein>
<feature type="domain" description="BioF2-like acetyltransferase" evidence="1">
    <location>
        <begin position="164"/>
        <end position="285"/>
    </location>
</feature>